<organism evidence="1 2">
    <name type="scientific">Sphingomonas hominis</name>
    <dbReference type="NCBI Taxonomy" id="2741495"/>
    <lineage>
        <taxon>Bacteria</taxon>
        <taxon>Pseudomonadati</taxon>
        <taxon>Pseudomonadota</taxon>
        <taxon>Alphaproteobacteria</taxon>
        <taxon>Sphingomonadales</taxon>
        <taxon>Sphingomonadaceae</taxon>
        <taxon>Sphingomonas</taxon>
    </lineage>
</organism>
<dbReference type="EMBL" id="JABULH010000007">
    <property type="protein sequence ID" value="NTS66432.1"/>
    <property type="molecule type" value="Genomic_DNA"/>
</dbReference>
<comment type="caution">
    <text evidence="1">The sequence shown here is derived from an EMBL/GenBank/DDBJ whole genome shotgun (WGS) entry which is preliminary data.</text>
</comment>
<gene>
    <name evidence="1" type="ORF">HRV97_14850</name>
</gene>
<proteinExistence type="predicted"/>
<dbReference type="Proteomes" id="UP000621447">
    <property type="component" value="Unassembled WGS sequence"/>
</dbReference>
<accession>A0ABX2JTR8</accession>
<sequence length="99" mass="11032">MSHHRLFAQLEFERAAGHAALKALAQAVAQSDQFRADGRDREPIHFWVLAGELEEVVQDRLRDVLDGPGLGVVERGELFHQPRIVELVIAARDARTAPS</sequence>
<dbReference type="RefSeq" id="WP_174195036.1">
    <property type="nucleotide sequence ID" value="NZ_JABULH010000007.1"/>
</dbReference>
<reference evidence="1 2" key="1">
    <citation type="submission" date="2020-06" db="EMBL/GenBank/DDBJ databases">
        <title>Sphingomonas hominis sp. nov., a member of the Sphingomonas, isolated from the hair of a 22-year-old girl.</title>
        <authorList>
            <person name="Zhang D.-F."/>
            <person name="Cui X.-W."/>
        </authorList>
    </citation>
    <scope>NUCLEOTIDE SEQUENCE [LARGE SCALE GENOMIC DNA]</scope>
    <source>
        <strain evidence="1 2">HHU CXW</strain>
    </source>
</reference>
<evidence type="ECO:0000313" key="2">
    <source>
        <dbReference type="Proteomes" id="UP000621447"/>
    </source>
</evidence>
<protein>
    <submittedName>
        <fullName evidence="1">Uncharacterized protein</fullName>
    </submittedName>
</protein>
<name>A0ABX2JTR8_9SPHN</name>
<keyword evidence="2" id="KW-1185">Reference proteome</keyword>
<evidence type="ECO:0000313" key="1">
    <source>
        <dbReference type="EMBL" id="NTS66432.1"/>
    </source>
</evidence>